<sequence>MTEVLDIAVPAYADYVLDALRDWRRDGLKTALLTLIGVDGSSPRPLGSQIAVAEDGRALGAITGGCAEQALVRDALDAMARGRNHVELYGEGSRFRDIVLPCGSGIHVAFDVTLDDRTLDDLIAARRVRQRAVYRIEAYARVYPPQARLVVIGQGHIVPALAQLAQLNEMPVIIYSPDEATRQRSTPFGSIHPLRSPRDCDYDLLDEATALVCLFHDHDYEAEILAAGLHSPAFYIGALGSRRTHVQRLEALRAQGFDAAALTRIHGPVGLDIGALTPPEIALSVMAEVVAAYRGLSSP</sequence>
<reference evidence="3 4" key="1">
    <citation type="submission" date="2023-01" db="EMBL/GenBank/DDBJ databases">
        <title>Novel species of the genus Asticcacaulis isolated from rivers.</title>
        <authorList>
            <person name="Lu H."/>
        </authorList>
    </citation>
    <scope>NUCLEOTIDE SEQUENCE [LARGE SCALE GENOMIC DNA]</scope>
    <source>
        <strain evidence="3 4">BYS171W</strain>
    </source>
</reference>
<comment type="caution">
    <text evidence="3">The sequence shown here is derived from an EMBL/GenBank/DDBJ whole genome shotgun (WGS) entry which is preliminary data.</text>
</comment>
<dbReference type="Gene3D" id="3.40.50.720">
    <property type="entry name" value="NAD(P)-binding Rossmann-like Domain"/>
    <property type="match status" value="1"/>
</dbReference>
<dbReference type="InterPro" id="IPR003777">
    <property type="entry name" value="XdhC_CoxI"/>
</dbReference>
<dbReference type="EMBL" id="JAQQKX010000016">
    <property type="protein sequence ID" value="MDC7684870.1"/>
    <property type="molecule type" value="Genomic_DNA"/>
</dbReference>
<dbReference type="InterPro" id="IPR027051">
    <property type="entry name" value="XdhC_Rossmann_dom"/>
</dbReference>
<dbReference type="Pfam" id="PF13478">
    <property type="entry name" value="XdhC_C"/>
    <property type="match status" value="1"/>
</dbReference>
<evidence type="ECO:0000259" key="2">
    <source>
        <dbReference type="Pfam" id="PF13478"/>
    </source>
</evidence>
<dbReference type="PANTHER" id="PTHR30388">
    <property type="entry name" value="ALDEHYDE OXIDOREDUCTASE MOLYBDENUM COFACTOR ASSEMBLY PROTEIN"/>
    <property type="match status" value="1"/>
</dbReference>
<name>A0ABT5HXS1_9CAUL</name>
<organism evidence="3 4">
    <name type="scientific">Asticcacaulis aquaticus</name>
    <dbReference type="NCBI Taxonomy" id="2984212"/>
    <lineage>
        <taxon>Bacteria</taxon>
        <taxon>Pseudomonadati</taxon>
        <taxon>Pseudomonadota</taxon>
        <taxon>Alphaproteobacteria</taxon>
        <taxon>Caulobacterales</taxon>
        <taxon>Caulobacteraceae</taxon>
        <taxon>Asticcacaulis</taxon>
    </lineage>
</organism>
<proteinExistence type="predicted"/>
<keyword evidence="4" id="KW-1185">Reference proteome</keyword>
<evidence type="ECO:0000259" key="1">
    <source>
        <dbReference type="Pfam" id="PF02625"/>
    </source>
</evidence>
<dbReference type="RefSeq" id="WP_272749342.1">
    <property type="nucleotide sequence ID" value="NZ_JAQQKX010000016.1"/>
</dbReference>
<evidence type="ECO:0000313" key="4">
    <source>
        <dbReference type="Proteomes" id="UP001214854"/>
    </source>
</evidence>
<gene>
    <name evidence="3" type="ORF">PQU92_16415</name>
</gene>
<protein>
    <submittedName>
        <fullName evidence="3">XdhC family protein</fullName>
    </submittedName>
</protein>
<feature type="domain" description="XdhC Rossmann" evidence="2">
    <location>
        <begin position="149"/>
        <end position="289"/>
    </location>
</feature>
<dbReference type="PANTHER" id="PTHR30388:SF4">
    <property type="entry name" value="MOLYBDENUM COFACTOR INSERTION CHAPERONE PAOD"/>
    <property type="match status" value="1"/>
</dbReference>
<dbReference type="InterPro" id="IPR052698">
    <property type="entry name" value="MoCofactor_Util/Proc"/>
</dbReference>
<evidence type="ECO:0000313" key="3">
    <source>
        <dbReference type="EMBL" id="MDC7684870.1"/>
    </source>
</evidence>
<dbReference type="Pfam" id="PF02625">
    <property type="entry name" value="XdhC_CoxI"/>
    <property type="match status" value="1"/>
</dbReference>
<accession>A0ABT5HXS1</accession>
<dbReference type="Proteomes" id="UP001214854">
    <property type="component" value="Unassembled WGS sequence"/>
</dbReference>
<feature type="domain" description="XdhC- CoxI" evidence="1">
    <location>
        <begin position="23"/>
        <end position="90"/>
    </location>
</feature>